<name>A0ABQ5BF27_9ASTR</name>
<feature type="transmembrane region" description="Helical" evidence="1">
    <location>
        <begin position="144"/>
        <end position="162"/>
    </location>
</feature>
<evidence type="ECO:0000256" key="1">
    <source>
        <dbReference type="SAM" id="Phobius"/>
    </source>
</evidence>
<evidence type="ECO:0000313" key="2">
    <source>
        <dbReference type="EMBL" id="GJT12829.1"/>
    </source>
</evidence>
<keyword evidence="3" id="KW-1185">Reference proteome</keyword>
<gene>
    <name evidence="2" type="ORF">Tco_0859871</name>
</gene>
<reference evidence="2" key="1">
    <citation type="journal article" date="2022" name="Int. J. Mol. Sci.">
        <title>Draft Genome of Tanacetum Coccineum: Genomic Comparison of Closely Related Tanacetum-Family Plants.</title>
        <authorList>
            <person name="Yamashiro T."/>
            <person name="Shiraishi A."/>
            <person name="Nakayama K."/>
            <person name="Satake H."/>
        </authorList>
    </citation>
    <scope>NUCLEOTIDE SEQUENCE</scope>
</reference>
<dbReference type="Proteomes" id="UP001151760">
    <property type="component" value="Unassembled WGS sequence"/>
</dbReference>
<organism evidence="2 3">
    <name type="scientific">Tanacetum coccineum</name>
    <dbReference type="NCBI Taxonomy" id="301880"/>
    <lineage>
        <taxon>Eukaryota</taxon>
        <taxon>Viridiplantae</taxon>
        <taxon>Streptophyta</taxon>
        <taxon>Embryophyta</taxon>
        <taxon>Tracheophyta</taxon>
        <taxon>Spermatophyta</taxon>
        <taxon>Magnoliopsida</taxon>
        <taxon>eudicotyledons</taxon>
        <taxon>Gunneridae</taxon>
        <taxon>Pentapetalae</taxon>
        <taxon>asterids</taxon>
        <taxon>campanulids</taxon>
        <taxon>Asterales</taxon>
        <taxon>Asteraceae</taxon>
        <taxon>Asteroideae</taxon>
        <taxon>Anthemideae</taxon>
        <taxon>Anthemidinae</taxon>
        <taxon>Tanacetum</taxon>
    </lineage>
</organism>
<feature type="transmembrane region" description="Helical" evidence="1">
    <location>
        <begin position="114"/>
        <end position="138"/>
    </location>
</feature>
<evidence type="ECO:0000313" key="3">
    <source>
        <dbReference type="Proteomes" id="UP001151760"/>
    </source>
</evidence>
<feature type="transmembrane region" description="Helical" evidence="1">
    <location>
        <begin position="226"/>
        <end position="247"/>
    </location>
</feature>
<evidence type="ECO:0008006" key="4">
    <source>
        <dbReference type="Google" id="ProtNLM"/>
    </source>
</evidence>
<reference evidence="2" key="2">
    <citation type="submission" date="2022-01" db="EMBL/GenBank/DDBJ databases">
        <authorList>
            <person name="Yamashiro T."/>
            <person name="Shiraishi A."/>
            <person name="Satake H."/>
            <person name="Nakayama K."/>
        </authorList>
    </citation>
    <scope>NUCLEOTIDE SEQUENCE</scope>
</reference>
<protein>
    <recommendedName>
        <fullName evidence="4">Transmembrane protein</fullName>
    </recommendedName>
</protein>
<accession>A0ABQ5BF27</accession>
<keyword evidence="1" id="KW-0472">Membrane</keyword>
<comment type="caution">
    <text evidence="2">The sequence shown here is derived from an EMBL/GenBank/DDBJ whole genome shotgun (WGS) entry which is preliminary data.</text>
</comment>
<proteinExistence type="predicted"/>
<dbReference type="EMBL" id="BQNB010013180">
    <property type="protein sequence ID" value="GJT12829.1"/>
    <property type="molecule type" value="Genomic_DNA"/>
</dbReference>
<keyword evidence="1" id="KW-0812">Transmembrane</keyword>
<keyword evidence="1" id="KW-1133">Transmembrane helix</keyword>
<sequence length="248" mass="27078">MSTEVHQAAETVTTSNELDLLFGPLFDEYLNGENQVVLKSSAVDSTSCIAFDKRQQLPDSTSSTSTLATSVTADGNFDFPTLDSAGSYVMQGAPFTQWTIPSIPVGGSISPEGFLLSVLLLVVIIVTVVVVIVILIVVVDDVSLILKLSFVIIGVPVALRGYGMIHNDGDGDNDAYDDDRDDDERDISWYYEIIRLEMAFKDHLIVVSVTSYGLPQYLFIDWRNPLGAIGIRVFLLALIASYVKFVIA</sequence>